<organism evidence="2 3">
    <name type="scientific">Levilactobacillus fuyuanensis</name>
    <dbReference type="NCBI Taxonomy" id="2486022"/>
    <lineage>
        <taxon>Bacteria</taxon>
        <taxon>Bacillati</taxon>
        <taxon>Bacillota</taxon>
        <taxon>Bacilli</taxon>
        <taxon>Lactobacillales</taxon>
        <taxon>Lactobacillaceae</taxon>
        <taxon>Levilactobacillus</taxon>
    </lineage>
</organism>
<keyword evidence="3" id="KW-1185">Reference proteome</keyword>
<evidence type="ECO:0000313" key="3">
    <source>
        <dbReference type="Proteomes" id="UP001597195"/>
    </source>
</evidence>
<evidence type="ECO:0000256" key="1">
    <source>
        <dbReference type="SAM" id="Phobius"/>
    </source>
</evidence>
<proteinExistence type="predicted"/>
<dbReference type="Proteomes" id="UP001597195">
    <property type="component" value="Unassembled WGS sequence"/>
</dbReference>
<protein>
    <submittedName>
        <fullName evidence="2">Uncharacterized protein</fullName>
    </submittedName>
</protein>
<reference evidence="3" key="1">
    <citation type="journal article" date="2019" name="Int. J. Syst. Evol. Microbiol.">
        <title>The Global Catalogue of Microorganisms (GCM) 10K type strain sequencing project: providing services to taxonomists for standard genome sequencing and annotation.</title>
        <authorList>
            <consortium name="The Broad Institute Genomics Platform"/>
            <consortium name="The Broad Institute Genome Sequencing Center for Infectious Disease"/>
            <person name="Wu L."/>
            <person name="Ma J."/>
        </authorList>
    </citation>
    <scope>NUCLEOTIDE SEQUENCE [LARGE SCALE GENOMIC DNA]</scope>
    <source>
        <strain evidence="3">CCM 8906</strain>
    </source>
</reference>
<keyword evidence="1" id="KW-0472">Membrane</keyword>
<keyword evidence="1" id="KW-1133">Transmembrane helix</keyword>
<feature type="transmembrane region" description="Helical" evidence="1">
    <location>
        <begin position="7"/>
        <end position="25"/>
    </location>
</feature>
<feature type="transmembrane region" description="Helical" evidence="1">
    <location>
        <begin position="31"/>
        <end position="55"/>
    </location>
</feature>
<name>A0ABW4H3N0_9LACO</name>
<evidence type="ECO:0000313" key="2">
    <source>
        <dbReference type="EMBL" id="MFD1549199.1"/>
    </source>
</evidence>
<dbReference type="RefSeq" id="WP_125700794.1">
    <property type="nucleotide sequence ID" value="NZ_JBHTOM010000006.1"/>
</dbReference>
<keyword evidence="1" id="KW-0812">Transmembrane</keyword>
<gene>
    <name evidence="2" type="ORF">ACFQ5T_05785</name>
</gene>
<accession>A0ABW4H3N0</accession>
<sequence>MKRIFQTAIGFIIGIFLGGIGLDQLGESDLIQFLSAIGALLAFWGVLYQVSIQVAQFRMNQRPRFNFYFKNAIQAGDRALSKSNSWDFKKYYRTYPLIQVRGDIPALDVLMIAESNKQAQDYLYSGSIVNEKFLLDFEGVRPLRKLTVYFKTNVDEFGKVVFVFGKKRVLIPKYTWGRNLKKEYHQEILKVNNLKDNADTDFEFFNFTENDLKTFNVYNENMLKKEKIWDDKDEAVDELVFGIKRDKNKTILERSRARRVLKENNLHSAESSNGKTT</sequence>
<comment type="caution">
    <text evidence="2">The sequence shown here is derived from an EMBL/GenBank/DDBJ whole genome shotgun (WGS) entry which is preliminary data.</text>
</comment>
<dbReference type="EMBL" id="JBHTOM010000006">
    <property type="protein sequence ID" value="MFD1549199.1"/>
    <property type="molecule type" value="Genomic_DNA"/>
</dbReference>